<keyword evidence="15" id="KW-1185">Reference proteome</keyword>
<evidence type="ECO:0000256" key="3">
    <source>
        <dbReference type="ARBA" id="ARBA00009184"/>
    </source>
</evidence>
<dbReference type="GO" id="GO:0005737">
    <property type="term" value="C:cytoplasm"/>
    <property type="evidence" value="ECO:0007669"/>
    <property type="project" value="TreeGrafter"/>
</dbReference>
<dbReference type="NCBIfam" id="TIGR00338">
    <property type="entry name" value="serB"/>
    <property type="match status" value="1"/>
</dbReference>
<evidence type="ECO:0000313" key="13">
    <source>
        <dbReference type="EMBL" id="WPA98032.1"/>
    </source>
</evidence>
<dbReference type="EC" id="3.1.3.3" evidence="4"/>
<dbReference type="GO" id="GO:0036424">
    <property type="term" value="F:L-phosphoserine phosphatase activity"/>
    <property type="evidence" value="ECO:0007669"/>
    <property type="project" value="InterPro"/>
</dbReference>
<evidence type="ECO:0000313" key="15">
    <source>
        <dbReference type="Proteomes" id="UP001302367"/>
    </source>
</evidence>
<sequence length="330" mass="35922">MSEVVALIFAKDGQRPPWNQIYGSIVDQYKRHSGDLDGVAAAGSRFLDAERVAELKILAAKTPTLRECKKFTDSKEVQALQNEHKIEIVVQPGDLYAAHKKPGLAVFDMDSTLIQQEVIDELARAVGLYDQVAAITEAAMRGEEPYVDFEASLRARVALLKGVPDSIWQQLRDGIITFTPGAQDLLRVLTKLGWKAAVLSGGFTPLANWVKETLGMHYAYANHLVSDPSAGKLTGELVEGKPIIHGQKKRELLFETAKDNGISHQNVIAVGDGSNDLPMMEVAGFGVAFNAKPKVQAAAPSKLNSKSLLDVLYLLGYTRQEIDAALNSQS</sequence>
<dbReference type="InterPro" id="IPR036412">
    <property type="entry name" value="HAD-like_sf"/>
</dbReference>
<comment type="similarity">
    <text evidence="3">Belongs to the HAD-like hydrolase superfamily. SerB family.</text>
</comment>
<dbReference type="AlphaFoldDB" id="A0A2G5I074"/>
<keyword evidence="7" id="KW-0378">Hydrolase</keyword>
<evidence type="ECO:0000313" key="12">
    <source>
        <dbReference type="EMBL" id="PIA98170.1"/>
    </source>
</evidence>
<gene>
    <name evidence="12" type="ORF">CB0940_05481</name>
    <name evidence="13" type="ORF">RHO25_002643</name>
</gene>
<dbReference type="UniPathway" id="UPA00135">
    <property type="reaction ID" value="UER00198"/>
</dbReference>
<feature type="active site" description="Nucleophile" evidence="11">
    <location>
        <position position="108"/>
    </location>
</feature>
<evidence type="ECO:0000313" key="14">
    <source>
        <dbReference type="Proteomes" id="UP000230605"/>
    </source>
</evidence>
<feature type="active site" description="Proton donor" evidence="11">
    <location>
        <position position="110"/>
    </location>
</feature>
<dbReference type="Proteomes" id="UP000230605">
    <property type="component" value="Chromosome 2"/>
</dbReference>
<dbReference type="PANTHER" id="PTHR43344:SF2">
    <property type="entry name" value="PHOSPHOSERINE PHOSPHATASE"/>
    <property type="match status" value="1"/>
</dbReference>
<dbReference type="OrthoDB" id="27226at2759"/>
<evidence type="ECO:0000256" key="5">
    <source>
        <dbReference type="ARBA" id="ARBA00022605"/>
    </source>
</evidence>
<dbReference type="SFLD" id="SFLDG01137">
    <property type="entry name" value="C1.6.1:_Phosphoserine_Phosphat"/>
    <property type="match status" value="1"/>
</dbReference>
<evidence type="ECO:0000256" key="1">
    <source>
        <dbReference type="ARBA" id="ARBA00001946"/>
    </source>
</evidence>
<evidence type="ECO:0000256" key="4">
    <source>
        <dbReference type="ARBA" id="ARBA00012640"/>
    </source>
</evidence>
<dbReference type="NCBIfam" id="TIGR01488">
    <property type="entry name" value="HAD-SF-IB"/>
    <property type="match status" value="1"/>
</dbReference>
<organism evidence="12 14">
    <name type="scientific">Cercospora beticola</name>
    <name type="common">Sugarbeet leaf spot fungus</name>
    <dbReference type="NCBI Taxonomy" id="122368"/>
    <lineage>
        <taxon>Eukaryota</taxon>
        <taxon>Fungi</taxon>
        <taxon>Dikarya</taxon>
        <taxon>Ascomycota</taxon>
        <taxon>Pezizomycotina</taxon>
        <taxon>Dothideomycetes</taxon>
        <taxon>Dothideomycetidae</taxon>
        <taxon>Mycosphaerellales</taxon>
        <taxon>Mycosphaerellaceae</taxon>
        <taxon>Cercospora</taxon>
    </lineage>
</organism>
<evidence type="ECO:0000256" key="7">
    <source>
        <dbReference type="ARBA" id="ARBA00022801"/>
    </source>
</evidence>
<protein>
    <recommendedName>
        <fullName evidence="4">phosphoserine phosphatase</fullName>
        <ecNumber evidence="4">3.1.3.3</ecNumber>
    </recommendedName>
    <alternativeName>
        <fullName evidence="10">O-phosphoserine phosphohydrolase</fullName>
    </alternativeName>
</protein>
<evidence type="ECO:0000256" key="2">
    <source>
        <dbReference type="ARBA" id="ARBA00005135"/>
    </source>
</evidence>
<evidence type="ECO:0000256" key="8">
    <source>
        <dbReference type="ARBA" id="ARBA00022842"/>
    </source>
</evidence>
<dbReference type="InterPro" id="IPR004469">
    <property type="entry name" value="PSP"/>
</dbReference>
<dbReference type="Proteomes" id="UP001302367">
    <property type="component" value="Chromosome 2"/>
</dbReference>
<dbReference type="PANTHER" id="PTHR43344">
    <property type="entry name" value="PHOSPHOSERINE PHOSPHATASE"/>
    <property type="match status" value="1"/>
</dbReference>
<keyword evidence="6" id="KW-0479">Metal-binding</keyword>
<evidence type="ECO:0000256" key="10">
    <source>
        <dbReference type="ARBA" id="ARBA00031693"/>
    </source>
</evidence>
<dbReference type="InterPro" id="IPR050582">
    <property type="entry name" value="HAD-like_SerB"/>
</dbReference>
<dbReference type="SFLD" id="SFLDF00029">
    <property type="entry name" value="phosphoserine_phosphatase"/>
    <property type="match status" value="1"/>
</dbReference>
<dbReference type="Pfam" id="PF12710">
    <property type="entry name" value="HAD"/>
    <property type="match status" value="1"/>
</dbReference>
<keyword evidence="9" id="KW-0718">Serine biosynthesis</keyword>
<dbReference type="EMBL" id="LKMD01000102">
    <property type="protein sequence ID" value="PIA98170.1"/>
    <property type="molecule type" value="Genomic_DNA"/>
</dbReference>
<accession>A0A2G5I074</accession>
<keyword evidence="8" id="KW-0460">Magnesium</keyword>
<proteinExistence type="inferred from homology"/>
<comment type="pathway">
    <text evidence="2">Amino-acid biosynthesis; L-serine biosynthesis; L-serine from 3-phospho-D-glycerate: step 3/3.</text>
</comment>
<comment type="cofactor">
    <cofactor evidence="1">
        <name>Mg(2+)</name>
        <dbReference type="ChEBI" id="CHEBI:18420"/>
    </cofactor>
</comment>
<dbReference type="SUPFAM" id="SSF56784">
    <property type="entry name" value="HAD-like"/>
    <property type="match status" value="1"/>
</dbReference>
<dbReference type="SFLD" id="SFLDG01136">
    <property type="entry name" value="C1.6:_Phosphoserine_Phosphatas"/>
    <property type="match status" value="1"/>
</dbReference>
<dbReference type="InterPro" id="IPR023214">
    <property type="entry name" value="HAD_sf"/>
</dbReference>
<dbReference type="Gene3D" id="3.40.50.1000">
    <property type="entry name" value="HAD superfamily/HAD-like"/>
    <property type="match status" value="1"/>
</dbReference>
<keyword evidence="5" id="KW-0028">Amino-acid biosynthesis</keyword>
<reference evidence="13 15" key="2">
    <citation type="submission" date="2023-09" db="EMBL/GenBank/DDBJ databases">
        <title>Complete-Gapless Cercospora beticola genome.</title>
        <authorList>
            <person name="Wyatt N.A."/>
            <person name="Spanner R.E."/>
            <person name="Bolton M.D."/>
        </authorList>
    </citation>
    <scope>NUCLEOTIDE SEQUENCE [LARGE SCALE GENOMIC DNA]</scope>
    <source>
        <strain evidence="13">Cb09-40</strain>
    </source>
</reference>
<reference evidence="12 14" key="1">
    <citation type="submission" date="2015-10" db="EMBL/GenBank/DDBJ databases">
        <title>The cercosporin biosynthetic gene cluster was horizontally transferred to several fungal lineages and shown to be expanded in Cercospora beticola based on microsynteny with recipient genomes.</title>
        <authorList>
            <person name="De Jonge R."/>
            <person name="Ebert M.K."/>
            <person name="Suttle J.C."/>
            <person name="Jurick Ii W.M."/>
            <person name="Secor G.A."/>
            <person name="Thomma B.P."/>
            <person name="Van De Peer Y."/>
            <person name="Bolton M.D."/>
        </authorList>
    </citation>
    <scope>NUCLEOTIDE SEQUENCE [LARGE SCALE GENOMIC DNA]</scope>
    <source>
        <strain evidence="12 14">09-40</strain>
    </source>
</reference>
<evidence type="ECO:0000256" key="9">
    <source>
        <dbReference type="ARBA" id="ARBA00023299"/>
    </source>
</evidence>
<name>A0A2G5I074_CERBT</name>
<dbReference type="EMBL" id="CP134185">
    <property type="protein sequence ID" value="WPA98032.1"/>
    <property type="molecule type" value="Genomic_DNA"/>
</dbReference>
<evidence type="ECO:0000256" key="6">
    <source>
        <dbReference type="ARBA" id="ARBA00022723"/>
    </source>
</evidence>
<dbReference type="GO" id="GO:0000287">
    <property type="term" value="F:magnesium ion binding"/>
    <property type="evidence" value="ECO:0007669"/>
    <property type="project" value="TreeGrafter"/>
</dbReference>
<dbReference type="SFLD" id="SFLDS00003">
    <property type="entry name" value="Haloacid_Dehalogenase"/>
    <property type="match status" value="1"/>
</dbReference>
<dbReference type="GO" id="GO:0006564">
    <property type="term" value="P:L-serine biosynthetic process"/>
    <property type="evidence" value="ECO:0007669"/>
    <property type="project" value="UniProtKB-KW"/>
</dbReference>
<dbReference type="CDD" id="cd07500">
    <property type="entry name" value="HAD_PSP"/>
    <property type="match status" value="1"/>
</dbReference>
<evidence type="ECO:0000256" key="11">
    <source>
        <dbReference type="PIRSR" id="PIRSR604469-1"/>
    </source>
</evidence>